<gene>
    <name evidence="1" type="ORF">CTOB1V02_LOCUS13770</name>
</gene>
<proteinExistence type="predicted"/>
<protein>
    <submittedName>
        <fullName evidence="1">Uncharacterized protein</fullName>
    </submittedName>
</protein>
<sequence>MSMLDPGSTGSLKIFMTTRKICFLWKCCFHQERTRCLQPSQIMEEKAMPVGFVVKSSSIHATYEDTSEVTLGRNLSAVPCVLRRFRGMNTCGRMNNLLRHRKIHPAECVLCAESAFSTTSKVFLALNLFWNFKYSTSVQQSWSTYSCYSRYGLHCGSRETSDSD</sequence>
<accession>A0A7R8WX25</accession>
<name>A0A7R8WX25_9CRUS</name>
<reference evidence="1" key="1">
    <citation type="submission" date="2020-11" db="EMBL/GenBank/DDBJ databases">
        <authorList>
            <person name="Tran Van P."/>
        </authorList>
    </citation>
    <scope>NUCLEOTIDE SEQUENCE</scope>
</reference>
<evidence type="ECO:0000313" key="1">
    <source>
        <dbReference type="EMBL" id="CAD7235955.1"/>
    </source>
</evidence>
<organism evidence="1">
    <name type="scientific">Cyprideis torosa</name>
    <dbReference type="NCBI Taxonomy" id="163714"/>
    <lineage>
        <taxon>Eukaryota</taxon>
        <taxon>Metazoa</taxon>
        <taxon>Ecdysozoa</taxon>
        <taxon>Arthropoda</taxon>
        <taxon>Crustacea</taxon>
        <taxon>Oligostraca</taxon>
        <taxon>Ostracoda</taxon>
        <taxon>Podocopa</taxon>
        <taxon>Podocopida</taxon>
        <taxon>Cytherocopina</taxon>
        <taxon>Cytheroidea</taxon>
        <taxon>Cytherideidae</taxon>
        <taxon>Cyprideis</taxon>
    </lineage>
</organism>
<dbReference type="EMBL" id="OB675677">
    <property type="protein sequence ID" value="CAD7235955.1"/>
    <property type="molecule type" value="Genomic_DNA"/>
</dbReference>
<dbReference type="AlphaFoldDB" id="A0A7R8WX25"/>